<evidence type="ECO:0000313" key="2">
    <source>
        <dbReference type="EMBL" id="UWZ79020.1"/>
    </source>
</evidence>
<dbReference type="CDD" id="cd02423">
    <property type="entry name" value="Peptidase_C39G"/>
    <property type="match status" value="1"/>
</dbReference>
<proteinExistence type="predicted"/>
<evidence type="ECO:0000313" key="3">
    <source>
        <dbReference type="Proteomes" id="UP001060414"/>
    </source>
</evidence>
<evidence type="ECO:0000259" key="1">
    <source>
        <dbReference type="PROSITE" id="PS50990"/>
    </source>
</evidence>
<protein>
    <submittedName>
        <fullName evidence="2">C39 family peptidase</fullName>
    </submittedName>
</protein>
<dbReference type="Gene3D" id="3.90.70.10">
    <property type="entry name" value="Cysteine proteinases"/>
    <property type="match status" value="1"/>
</dbReference>
<feature type="domain" description="Peptidase C39" evidence="1">
    <location>
        <begin position="59"/>
        <end position="192"/>
    </location>
</feature>
<dbReference type="Proteomes" id="UP001060414">
    <property type="component" value="Chromosome"/>
</dbReference>
<accession>A0ABY5ZIQ3</accession>
<dbReference type="EMBL" id="CP092109">
    <property type="protein sequence ID" value="UWZ79020.1"/>
    <property type="molecule type" value="Genomic_DNA"/>
</dbReference>
<dbReference type="Pfam" id="PF03412">
    <property type="entry name" value="Peptidase_C39"/>
    <property type="match status" value="1"/>
</dbReference>
<dbReference type="InterPro" id="IPR005074">
    <property type="entry name" value="Peptidase_C39"/>
</dbReference>
<keyword evidence="3" id="KW-1185">Reference proteome</keyword>
<gene>
    <name evidence="2" type="ORF">L9S41_15245</name>
</gene>
<reference evidence="2" key="1">
    <citation type="journal article" date="2022" name="Environ. Microbiol.">
        <title>Geoalkalibacter halelectricus SAP #1 sp. nov. possessing extracellular electron transfer and mineral#reducing capabilities from a haloalkaline environment.</title>
        <authorList>
            <person name="Yadav S."/>
            <person name="Singh R."/>
            <person name="Sundharam S.S."/>
            <person name="Chaudhary S."/>
            <person name="Krishnamurthi S."/>
            <person name="Patil S.A."/>
        </authorList>
    </citation>
    <scope>NUCLEOTIDE SEQUENCE</scope>
    <source>
        <strain evidence="2">SAP-1</strain>
    </source>
</reference>
<sequence length="235" mass="26773">MGRKTETILALFIVFILLGGCAPQPDAWNAPVEIRLGNATVTRHVTPLRDMKFKNIVRQTKDYSCGAASLATIMTYYFDLPRSEIEILESLFLNADRATIKRIRERGISLLDLKNYGEAQGLVGQGYRMEPHQLKTLDRPAIVLVDLKGYSHFVVVRGVQEGRIHLADPARGHWHRSLEEFGTMWNGILLAFKRADGPRITEHELEIRPFWAHGPMDLLPRLMLDTQFAYSAQEF</sequence>
<dbReference type="RefSeq" id="WP_260747375.1">
    <property type="nucleotide sequence ID" value="NZ_CP092109.1"/>
</dbReference>
<dbReference type="PROSITE" id="PS50990">
    <property type="entry name" value="PEPTIDASE_C39"/>
    <property type="match status" value="1"/>
</dbReference>
<organism evidence="2 3">
    <name type="scientific">Geoalkalibacter halelectricus</name>
    <dbReference type="NCBI Taxonomy" id="2847045"/>
    <lineage>
        <taxon>Bacteria</taxon>
        <taxon>Pseudomonadati</taxon>
        <taxon>Thermodesulfobacteriota</taxon>
        <taxon>Desulfuromonadia</taxon>
        <taxon>Desulfuromonadales</taxon>
        <taxon>Geoalkalibacteraceae</taxon>
        <taxon>Geoalkalibacter</taxon>
    </lineage>
</organism>
<name>A0ABY5ZIQ3_9BACT</name>
<dbReference type="PROSITE" id="PS51257">
    <property type="entry name" value="PROKAR_LIPOPROTEIN"/>
    <property type="match status" value="1"/>
</dbReference>